<dbReference type="GO" id="GO:0003677">
    <property type="term" value="F:DNA binding"/>
    <property type="evidence" value="ECO:0007669"/>
    <property type="project" value="UniProtKB-KW"/>
</dbReference>
<gene>
    <name evidence="3" type="ORF">COJ15_33590</name>
</gene>
<accession>A0A9X6WH82</accession>
<feature type="domain" description="HTH marR-type" evidence="2">
    <location>
        <begin position="13"/>
        <end position="141"/>
    </location>
</feature>
<dbReference type="PRINTS" id="PR00598">
    <property type="entry name" value="HTHMARR"/>
</dbReference>
<dbReference type="InterPro" id="IPR036388">
    <property type="entry name" value="WH-like_DNA-bd_sf"/>
</dbReference>
<dbReference type="RefSeq" id="WP_097862970.1">
    <property type="nucleotide sequence ID" value="NZ_JAMXJQ010000004.1"/>
</dbReference>
<dbReference type="AlphaFoldDB" id="A0A9X6WH82"/>
<dbReference type="Pfam" id="PF01047">
    <property type="entry name" value="MarR"/>
    <property type="match status" value="1"/>
</dbReference>
<evidence type="ECO:0000313" key="3">
    <source>
        <dbReference type="EMBL" id="PFJ28005.1"/>
    </source>
</evidence>
<sequence>MGKKEKDSIEIIEHEIVTLMRRADFKRTLDGHKDSLDRSGYLILKLLAAEGPLSIRVIAEIFHLNMSTVSRQVRTLESGGLVNRKPEESDARVSIISITDVGKNKLEASSKYRWESYMEVLADWSEDEKNIFASLLTRLNRAIEKRRKLQ</sequence>
<protein>
    <recommendedName>
        <fullName evidence="2">HTH marR-type domain-containing protein</fullName>
    </recommendedName>
</protein>
<dbReference type="PANTHER" id="PTHR33164:SF57">
    <property type="entry name" value="MARR-FAMILY TRANSCRIPTIONAL REGULATOR"/>
    <property type="match status" value="1"/>
</dbReference>
<evidence type="ECO:0000256" key="1">
    <source>
        <dbReference type="ARBA" id="ARBA00023125"/>
    </source>
</evidence>
<evidence type="ECO:0000313" key="4">
    <source>
        <dbReference type="Proteomes" id="UP000224003"/>
    </source>
</evidence>
<proteinExistence type="predicted"/>
<dbReference type="EMBL" id="NUVX01000086">
    <property type="protein sequence ID" value="PFJ28005.1"/>
    <property type="molecule type" value="Genomic_DNA"/>
</dbReference>
<dbReference type="InterPro" id="IPR000835">
    <property type="entry name" value="HTH_MarR-typ"/>
</dbReference>
<dbReference type="SMART" id="SM00347">
    <property type="entry name" value="HTH_MARR"/>
    <property type="match status" value="1"/>
</dbReference>
<dbReference type="GO" id="GO:0006950">
    <property type="term" value="P:response to stress"/>
    <property type="evidence" value="ECO:0007669"/>
    <property type="project" value="TreeGrafter"/>
</dbReference>
<dbReference type="InterPro" id="IPR036390">
    <property type="entry name" value="WH_DNA-bd_sf"/>
</dbReference>
<keyword evidence="1" id="KW-0238">DNA-binding</keyword>
<dbReference type="PANTHER" id="PTHR33164">
    <property type="entry name" value="TRANSCRIPTIONAL REGULATOR, MARR FAMILY"/>
    <property type="match status" value="1"/>
</dbReference>
<reference evidence="3 4" key="1">
    <citation type="submission" date="2017-09" db="EMBL/GenBank/DDBJ databases">
        <title>Large-scale bioinformatics analysis of Bacillus genomes uncovers conserved roles of natural products in bacterial physiology.</title>
        <authorList>
            <consortium name="Agbiome Team Llc"/>
            <person name="Bleich R.M."/>
            <person name="Grubbs K.J."/>
            <person name="Santa Maria K.C."/>
            <person name="Allen S.E."/>
            <person name="Farag S."/>
            <person name="Shank E.A."/>
            <person name="Bowers A."/>
        </authorList>
    </citation>
    <scope>NUCLEOTIDE SEQUENCE [LARGE SCALE GENOMIC DNA]</scope>
    <source>
        <strain evidence="3 4">AFS085496</strain>
    </source>
</reference>
<comment type="caution">
    <text evidence="3">The sequence shown here is derived from an EMBL/GenBank/DDBJ whole genome shotgun (WGS) entry which is preliminary data.</text>
</comment>
<dbReference type="GO" id="GO:0003700">
    <property type="term" value="F:DNA-binding transcription factor activity"/>
    <property type="evidence" value="ECO:0007669"/>
    <property type="project" value="InterPro"/>
</dbReference>
<dbReference type="Gene3D" id="1.10.10.10">
    <property type="entry name" value="Winged helix-like DNA-binding domain superfamily/Winged helix DNA-binding domain"/>
    <property type="match status" value="1"/>
</dbReference>
<name>A0A9X6WH82_BACTU</name>
<dbReference type="PROSITE" id="PS50995">
    <property type="entry name" value="HTH_MARR_2"/>
    <property type="match status" value="1"/>
</dbReference>
<dbReference type="Proteomes" id="UP000224003">
    <property type="component" value="Unassembled WGS sequence"/>
</dbReference>
<organism evidence="3 4">
    <name type="scientific">Bacillus thuringiensis</name>
    <dbReference type="NCBI Taxonomy" id="1428"/>
    <lineage>
        <taxon>Bacteria</taxon>
        <taxon>Bacillati</taxon>
        <taxon>Bacillota</taxon>
        <taxon>Bacilli</taxon>
        <taxon>Bacillales</taxon>
        <taxon>Bacillaceae</taxon>
        <taxon>Bacillus</taxon>
        <taxon>Bacillus cereus group</taxon>
    </lineage>
</organism>
<dbReference type="InterPro" id="IPR039422">
    <property type="entry name" value="MarR/SlyA-like"/>
</dbReference>
<evidence type="ECO:0000259" key="2">
    <source>
        <dbReference type="PROSITE" id="PS50995"/>
    </source>
</evidence>
<dbReference type="SUPFAM" id="SSF46785">
    <property type="entry name" value="Winged helix' DNA-binding domain"/>
    <property type="match status" value="1"/>
</dbReference>